<dbReference type="Gene3D" id="3.40.30.10">
    <property type="entry name" value="Glutaredoxin"/>
    <property type="match status" value="1"/>
</dbReference>
<dbReference type="GO" id="GO:0016034">
    <property type="term" value="F:maleylacetoacetate isomerase activity"/>
    <property type="evidence" value="ECO:0007669"/>
    <property type="project" value="TreeGrafter"/>
</dbReference>
<dbReference type="PANTHER" id="PTHR42673">
    <property type="entry name" value="MALEYLACETOACETATE ISOMERASE"/>
    <property type="match status" value="1"/>
</dbReference>
<dbReference type="Proteomes" id="UP000035050">
    <property type="component" value="Chromosome"/>
</dbReference>
<dbReference type="OrthoDB" id="8634103at2"/>
<dbReference type="RefSeq" id="WP_046292695.1">
    <property type="nucleotide sequence ID" value="NZ_CP011253.3"/>
</dbReference>
<protein>
    <submittedName>
        <fullName evidence="2">Glutathione S-transferase</fullName>
    </submittedName>
</protein>
<dbReference type="GO" id="GO:0004364">
    <property type="term" value="F:glutathione transferase activity"/>
    <property type="evidence" value="ECO:0007669"/>
    <property type="project" value="TreeGrafter"/>
</dbReference>
<proteinExistence type="predicted"/>
<dbReference type="GO" id="GO:0006559">
    <property type="term" value="P:L-phenylalanine catabolic process"/>
    <property type="evidence" value="ECO:0007669"/>
    <property type="project" value="TreeGrafter"/>
</dbReference>
<accession>A0A0E3YG70</accession>
<name>A0A0E3YG70_9BURK</name>
<sequence>MQLIGMLDSPYVRRTAICLKLLGLPFEHRSLSVFSTFDAFAAINPVVKAPPLVTDDGTVLMDSTLILQYLESLVEPAQRLVPVDPAARVRALRLTGLALAACEKSVQLVYERELRPNEKRHTPWTDRVRTQVHAAFHELELELAQVPILATPQQIGEHGVTVAVAWRFHQLLLPEIDFGAEFPGIANFSAQAEALPAFRETPPV</sequence>
<dbReference type="CDD" id="cd03205">
    <property type="entry name" value="GST_C_6"/>
    <property type="match status" value="1"/>
</dbReference>
<dbReference type="PATRIC" id="fig|573737.6.peg.203"/>
<gene>
    <name evidence="2" type="ORF">MB84_22175</name>
</gene>
<dbReference type="Pfam" id="PF13417">
    <property type="entry name" value="GST_N_3"/>
    <property type="match status" value="1"/>
</dbReference>
<evidence type="ECO:0000313" key="2">
    <source>
        <dbReference type="EMBL" id="AKC71587.1"/>
    </source>
</evidence>
<keyword evidence="3" id="KW-1185">Reference proteome</keyword>
<dbReference type="InterPro" id="IPR036282">
    <property type="entry name" value="Glutathione-S-Trfase_C_sf"/>
</dbReference>
<dbReference type="KEGG" id="pox:MB84_22175"/>
<dbReference type="SUPFAM" id="SSF52833">
    <property type="entry name" value="Thioredoxin-like"/>
    <property type="match status" value="1"/>
</dbReference>
<dbReference type="PROSITE" id="PS50404">
    <property type="entry name" value="GST_NTER"/>
    <property type="match status" value="1"/>
</dbReference>
<dbReference type="EMBL" id="CP011253">
    <property type="protein sequence ID" value="AKC71587.1"/>
    <property type="molecule type" value="Genomic_DNA"/>
</dbReference>
<dbReference type="HOGENOM" id="CLU_011226_12_0_4"/>
<dbReference type="Gene3D" id="1.20.1050.10">
    <property type="match status" value="1"/>
</dbReference>
<dbReference type="InterPro" id="IPR004045">
    <property type="entry name" value="Glutathione_S-Trfase_N"/>
</dbReference>
<reference evidence="2" key="1">
    <citation type="submission" date="2016-06" db="EMBL/GenBank/DDBJ databases">
        <title>Pandoraea oxalativorans DSM 23570 Genome Sequencing.</title>
        <authorList>
            <person name="Ee R."/>
            <person name="Lim Y.-L."/>
            <person name="Yong D."/>
            <person name="Yin W.-F."/>
            <person name="Chan K.-G."/>
        </authorList>
    </citation>
    <scope>NUCLEOTIDE SEQUENCE</scope>
    <source>
        <strain evidence="2">DSM 23570</strain>
    </source>
</reference>
<evidence type="ECO:0000313" key="3">
    <source>
        <dbReference type="Proteomes" id="UP000035050"/>
    </source>
</evidence>
<dbReference type="CDD" id="cd00570">
    <property type="entry name" value="GST_N_family"/>
    <property type="match status" value="1"/>
</dbReference>
<dbReference type="InterPro" id="IPR036249">
    <property type="entry name" value="Thioredoxin-like_sf"/>
</dbReference>
<organism evidence="2 3">
    <name type="scientific">Pandoraea oxalativorans</name>
    <dbReference type="NCBI Taxonomy" id="573737"/>
    <lineage>
        <taxon>Bacteria</taxon>
        <taxon>Pseudomonadati</taxon>
        <taxon>Pseudomonadota</taxon>
        <taxon>Betaproteobacteria</taxon>
        <taxon>Burkholderiales</taxon>
        <taxon>Burkholderiaceae</taxon>
        <taxon>Pandoraea</taxon>
    </lineage>
</organism>
<dbReference type="GO" id="GO:0006749">
    <property type="term" value="P:glutathione metabolic process"/>
    <property type="evidence" value="ECO:0007669"/>
    <property type="project" value="TreeGrafter"/>
</dbReference>
<evidence type="ECO:0000259" key="1">
    <source>
        <dbReference type="PROSITE" id="PS50404"/>
    </source>
</evidence>
<dbReference type="PANTHER" id="PTHR42673:SF21">
    <property type="entry name" value="GLUTATHIONE S-TRANSFERASE YFCF"/>
    <property type="match status" value="1"/>
</dbReference>
<feature type="domain" description="GST N-terminal" evidence="1">
    <location>
        <begin position="1"/>
        <end position="78"/>
    </location>
</feature>
<dbReference type="SUPFAM" id="SSF47616">
    <property type="entry name" value="GST C-terminal domain-like"/>
    <property type="match status" value="1"/>
</dbReference>
<dbReference type="AlphaFoldDB" id="A0A0E3YG70"/>